<dbReference type="SUPFAM" id="SSF55846">
    <property type="entry name" value="N-acetylmuramoyl-L-alanine amidase-like"/>
    <property type="match status" value="1"/>
</dbReference>
<dbReference type="CDD" id="cd06583">
    <property type="entry name" value="PGRP"/>
    <property type="match status" value="1"/>
</dbReference>
<dbReference type="Proteomes" id="UP000621266">
    <property type="component" value="Unassembled WGS sequence"/>
</dbReference>
<evidence type="ECO:0000259" key="2">
    <source>
        <dbReference type="SMART" id="SM00644"/>
    </source>
</evidence>
<feature type="region of interest" description="Disordered" evidence="1">
    <location>
        <begin position="194"/>
        <end position="221"/>
    </location>
</feature>
<dbReference type="InterPro" id="IPR002502">
    <property type="entry name" value="Amidase_domain"/>
</dbReference>
<dbReference type="Pfam" id="PF01471">
    <property type="entry name" value="PG_binding_1"/>
    <property type="match status" value="1"/>
</dbReference>
<dbReference type="InterPro" id="IPR036365">
    <property type="entry name" value="PGBD-like_sf"/>
</dbReference>
<comment type="caution">
    <text evidence="3">The sequence shown here is derived from an EMBL/GenBank/DDBJ whole genome shotgun (WGS) entry which is preliminary data.</text>
</comment>
<keyword evidence="4" id="KW-1185">Reference proteome</keyword>
<dbReference type="Gene3D" id="1.10.101.10">
    <property type="entry name" value="PGBD-like superfamily/PGBD"/>
    <property type="match status" value="1"/>
</dbReference>
<gene>
    <name evidence="3" type="ORF">GCU69_13200</name>
</gene>
<dbReference type="InterPro" id="IPR047763">
    <property type="entry name" value="PG_bind_dom_phiBT1-type"/>
</dbReference>
<dbReference type="InterPro" id="IPR002477">
    <property type="entry name" value="Peptidoglycan-bd-like"/>
</dbReference>
<dbReference type="InterPro" id="IPR036505">
    <property type="entry name" value="Amidase/PGRP_sf"/>
</dbReference>
<proteinExistence type="predicted"/>
<dbReference type="NCBIfam" id="NF038080">
    <property type="entry name" value="PG_bind_siph"/>
    <property type="match status" value="1"/>
</dbReference>
<sequence>MATPLSASRMVSALRAEGLRPVEYRSWRTHNRNHKGAWGPVNGIVVHHTAGRNSLNLCYNGTSSLPGPLCHAHLAKDGTLSLISNGRANHAGSFAANAFNAMLNESDNHPRPDSAEPIDANARTYGIEIENLGNGRDPYPAVQYDAAVRWAAAICRAHGWSADSVIGHKEGTRRKIDPTFSMDKFRANVAARLSGQGGAAPDVSAPAPDSKPNPPKVSGHPARYQVTINGQRYGYGAYGPHVTAVGRALVSAGFGRHYKSGPGPKWTDADTKNYADYQRSLGYSGSDADGVPGATSLGKLLKRSGVRTVSVAKLVSAAKSNPPMSGTPVTYSGVRTVEAALSAAGFLASGRVDGHFGSDTVRAYAKWQRKLGYRGRDADGIPGHSSLSVLAARYGFKVSA</sequence>
<evidence type="ECO:0000313" key="3">
    <source>
        <dbReference type="EMBL" id="KAF4408691.1"/>
    </source>
</evidence>
<reference evidence="3 4" key="1">
    <citation type="submission" date="2019-10" db="EMBL/GenBank/DDBJ databases">
        <title>Streptomyces tenebrisbrunneis sp.nov., an endogenous actinomycete isolated from of Lycium ruthenicum.</title>
        <authorList>
            <person name="Ma L."/>
        </authorList>
    </citation>
    <scope>NUCLEOTIDE SEQUENCE [LARGE SCALE GENOMIC DNA]</scope>
    <source>
        <strain evidence="3 4">TRM 66187</strain>
    </source>
</reference>
<evidence type="ECO:0000313" key="4">
    <source>
        <dbReference type="Proteomes" id="UP000621266"/>
    </source>
</evidence>
<dbReference type="EMBL" id="WHPN01000268">
    <property type="protein sequence ID" value="KAF4408691.1"/>
    <property type="molecule type" value="Genomic_DNA"/>
</dbReference>
<dbReference type="InterPro" id="IPR036366">
    <property type="entry name" value="PGBDSf"/>
</dbReference>
<organism evidence="3 4">
    <name type="scientific">Streptomyces lycii</name>
    <dbReference type="NCBI Taxonomy" id="2654337"/>
    <lineage>
        <taxon>Bacteria</taxon>
        <taxon>Bacillati</taxon>
        <taxon>Actinomycetota</taxon>
        <taxon>Actinomycetes</taxon>
        <taxon>Kitasatosporales</taxon>
        <taxon>Streptomycetaceae</taxon>
        <taxon>Streptomyces</taxon>
    </lineage>
</organism>
<name>A0ABQ7FI79_9ACTN</name>
<evidence type="ECO:0000256" key="1">
    <source>
        <dbReference type="SAM" id="MobiDB-lite"/>
    </source>
</evidence>
<accession>A0ABQ7FI79</accession>
<dbReference type="SUPFAM" id="SSF47090">
    <property type="entry name" value="PGBD-like"/>
    <property type="match status" value="1"/>
</dbReference>
<feature type="domain" description="N-acetylmuramoyl-L-alanine amidase" evidence="2">
    <location>
        <begin position="27"/>
        <end position="179"/>
    </location>
</feature>
<dbReference type="SMART" id="SM00644">
    <property type="entry name" value="Ami_2"/>
    <property type="match status" value="1"/>
</dbReference>
<dbReference type="Gene3D" id="3.40.80.10">
    <property type="entry name" value="Peptidoglycan recognition protein-like"/>
    <property type="match status" value="1"/>
</dbReference>
<protein>
    <submittedName>
        <fullName evidence="3">N-acetylmuramoyl-L-alanine amidase</fullName>
    </submittedName>
</protein>
<dbReference type="Pfam" id="PF01510">
    <property type="entry name" value="Amidase_2"/>
    <property type="match status" value="1"/>
</dbReference>
<feature type="compositionally biased region" description="Low complexity" evidence="1">
    <location>
        <begin position="199"/>
        <end position="208"/>
    </location>
</feature>